<accession>A0ABR6MKQ1</accession>
<evidence type="ECO:0000256" key="1">
    <source>
        <dbReference type="SAM" id="MobiDB-lite"/>
    </source>
</evidence>
<dbReference type="EMBL" id="JACHJC010000001">
    <property type="protein sequence ID" value="MBB5115176.1"/>
    <property type="molecule type" value="Genomic_DNA"/>
</dbReference>
<dbReference type="GeneID" id="300295544"/>
<feature type="transmembrane region" description="Helical" evidence="2">
    <location>
        <begin position="203"/>
        <end position="224"/>
    </location>
</feature>
<keyword evidence="2" id="KW-0472">Membrane</keyword>
<name>A0ABR6MKQ1_MICEC</name>
<keyword evidence="2" id="KW-0812">Transmembrane</keyword>
<gene>
    <name evidence="3" type="ORF">FHU28_005015</name>
</gene>
<sequence length="268" mass="26473">MSGFDEYAALLRELSTRQRGGEREIAAEAERRRGLQAGVDKLGQRLAAQGQHLDRLGQAIGVPMTSVPAEAPVAVAAGPAAPEAVASAGPGGGTGAGPGDGATGGAAAAPGQAGVGAYPSPGVPAPRAGDPAAELAAAERLAGEADGYGQQADALARTPVLLPTWSAPARAVAVYGGCALVGSLLMLVALVGSPVPVAGLDLVAALSCAGVPLLSFVAGQVVLARWGRPALAGGEATTGRYVPLGFVICALVSPSLFCVYLLLFRLLR</sequence>
<keyword evidence="2" id="KW-1133">Transmembrane helix</keyword>
<protein>
    <submittedName>
        <fullName evidence="3">Uncharacterized protein</fullName>
    </submittedName>
</protein>
<evidence type="ECO:0000313" key="3">
    <source>
        <dbReference type="EMBL" id="MBB5115176.1"/>
    </source>
</evidence>
<reference evidence="3 4" key="1">
    <citation type="submission" date="2020-08" db="EMBL/GenBank/DDBJ databases">
        <title>Sequencing the genomes of 1000 actinobacteria strains.</title>
        <authorList>
            <person name="Klenk H.-P."/>
        </authorList>
    </citation>
    <scope>NUCLEOTIDE SEQUENCE [LARGE SCALE GENOMIC DNA]</scope>
    <source>
        <strain evidence="3 4">DSM 43036</strain>
    </source>
</reference>
<proteinExistence type="predicted"/>
<comment type="caution">
    <text evidence="3">The sequence shown here is derived from an EMBL/GenBank/DDBJ whole genome shotgun (WGS) entry which is preliminary data.</text>
</comment>
<feature type="transmembrane region" description="Helical" evidence="2">
    <location>
        <begin position="244"/>
        <end position="267"/>
    </location>
</feature>
<feature type="transmembrane region" description="Helical" evidence="2">
    <location>
        <begin position="172"/>
        <end position="191"/>
    </location>
</feature>
<feature type="region of interest" description="Disordered" evidence="1">
    <location>
        <begin position="83"/>
        <end position="110"/>
    </location>
</feature>
<feature type="compositionally biased region" description="Gly residues" evidence="1">
    <location>
        <begin position="89"/>
        <end position="104"/>
    </location>
</feature>
<dbReference type="Proteomes" id="UP000618986">
    <property type="component" value="Unassembled WGS sequence"/>
</dbReference>
<evidence type="ECO:0000313" key="4">
    <source>
        <dbReference type="Proteomes" id="UP000618986"/>
    </source>
</evidence>
<organism evidence="3 4">
    <name type="scientific">Micromonospora echinospora</name>
    <name type="common">Micromonospora purpurea</name>
    <dbReference type="NCBI Taxonomy" id="1877"/>
    <lineage>
        <taxon>Bacteria</taxon>
        <taxon>Bacillati</taxon>
        <taxon>Actinomycetota</taxon>
        <taxon>Actinomycetes</taxon>
        <taxon>Micromonosporales</taxon>
        <taxon>Micromonosporaceae</taxon>
        <taxon>Micromonospora</taxon>
    </lineage>
</organism>
<keyword evidence="4" id="KW-1185">Reference proteome</keyword>
<evidence type="ECO:0000256" key="2">
    <source>
        <dbReference type="SAM" id="Phobius"/>
    </source>
</evidence>
<dbReference type="RefSeq" id="WP_184686864.1">
    <property type="nucleotide sequence ID" value="NZ_JACHJC010000001.1"/>
</dbReference>